<feature type="active site" description="Cysteine sulfenic acid (-SOH) intermediate" evidence="5">
    <location>
        <position position="51"/>
    </location>
</feature>
<comment type="function">
    <text evidence="6">Thiol-specific peroxidase that catalyzes the reduction of hydrogen peroxide and organic hydroperoxides to water and alcohols, respectively. Plays a role in cell protection against oxidative stress by detoxifying peroxides.</text>
</comment>
<evidence type="ECO:0000256" key="6">
    <source>
        <dbReference type="RuleBase" id="RU366011"/>
    </source>
</evidence>
<dbReference type="PROSITE" id="PS51352">
    <property type="entry name" value="THIOREDOXIN_2"/>
    <property type="match status" value="1"/>
</dbReference>
<dbReference type="SUPFAM" id="SSF52833">
    <property type="entry name" value="Thioredoxin-like"/>
    <property type="match status" value="1"/>
</dbReference>
<dbReference type="PANTHER" id="PTHR10430:SF16">
    <property type="entry name" value="PEROXIREDOXIN-5, MITOCHONDRIAL"/>
    <property type="match status" value="1"/>
</dbReference>
<keyword evidence="4 6" id="KW-0676">Redox-active center</keyword>
<evidence type="ECO:0000256" key="3">
    <source>
        <dbReference type="ARBA" id="ARBA00023002"/>
    </source>
</evidence>
<evidence type="ECO:0000256" key="1">
    <source>
        <dbReference type="ARBA" id="ARBA00022559"/>
    </source>
</evidence>
<dbReference type="EC" id="1.11.1.27" evidence="6"/>
<dbReference type="GO" id="GO:0005737">
    <property type="term" value="C:cytoplasm"/>
    <property type="evidence" value="ECO:0007669"/>
    <property type="project" value="TreeGrafter"/>
</dbReference>
<dbReference type="InterPro" id="IPR013766">
    <property type="entry name" value="Thioredoxin_domain"/>
</dbReference>
<dbReference type="FunFam" id="3.40.30.10:FF:000020">
    <property type="entry name" value="Peroxiredoxin"/>
    <property type="match status" value="1"/>
</dbReference>
<organism evidence="8 9">
    <name type="scientific">Idiomarina piscisalsi</name>
    <dbReference type="NCBI Taxonomy" id="1096243"/>
    <lineage>
        <taxon>Bacteria</taxon>
        <taxon>Pseudomonadati</taxon>
        <taxon>Pseudomonadota</taxon>
        <taxon>Gammaproteobacteria</taxon>
        <taxon>Alteromonadales</taxon>
        <taxon>Idiomarinaceae</taxon>
        <taxon>Idiomarina</taxon>
    </lineage>
</organism>
<dbReference type="RefSeq" id="WP_126752849.1">
    <property type="nucleotide sequence ID" value="NZ_JBHUMT010000003.1"/>
</dbReference>
<dbReference type="GO" id="GO:0042744">
    <property type="term" value="P:hydrogen peroxide catabolic process"/>
    <property type="evidence" value="ECO:0007669"/>
    <property type="project" value="TreeGrafter"/>
</dbReference>
<evidence type="ECO:0000256" key="4">
    <source>
        <dbReference type="ARBA" id="ARBA00023284"/>
    </source>
</evidence>
<name>A0A432YM49_9GAMM</name>
<dbReference type="GO" id="GO:0045454">
    <property type="term" value="P:cell redox homeostasis"/>
    <property type="evidence" value="ECO:0007669"/>
    <property type="project" value="TreeGrafter"/>
</dbReference>
<evidence type="ECO:0000313" key="9">
    <source>
        <dbReference type="Proteomes" id="UP000288361"/>
    </source>
</evidence>
<dbReference type="InterPro" id="IPR036249">
    <property type="entry name" value="Thioredoxin-like_sf"/>
</dbReference>
<sequence length="163" mass="17599">MSQQIKEGDKIPSGSLTSKGELGIQNYDPAEIFAKGTHILFSVPGAFTPTCSEKHLPGYVEHAEAFEEAGVLSINCVAVNDAFVMKAWGESLGIGENVRLLSDGNGAYNQMLGLAMDTGNFGGIRSKRYAMVITDGTVKGLYVEDEKAFEVSKAEYILEQLQQ</sequence>
<dbReference type="CDD" id="cd03013">
    <property type="entry name" value="PRX5_like"/>
    <property type="match status" value="1"/>
</dbReference>
<dbReference type="EMBL" id="PIQA01000013">
    <property type="protein sequence ID" value="RUO62020.1"/>
    <property type="molecule type" value="Genomic_DNA"/>
</dbReference>
<dbReference type="Gene3D" id="3.40.30.10">
    <property type="entry name" value="Glutaredoxin"/>
    <property type="match status" value="1"/>
</dbReference>
<gene>
    <name evidence="8" type="ORF">CWI73_11155</name>
</gene>
<comment type="caution">
    <text evidence="8">The sequence shown here is derived from an EMBL/GenBank/DDBJ whole genome shotgun (WGS) entry which is preliminary data.</text>
</comment>
<reference evidence="8 9" key="1">
    <citation type="journal article" date="2011" name="Front. Microbiol.">
        <title>Genomic signatures of strain selection and enhancement in Bacillus atrophaeus var. globigii, a historical biowarfare simulant.</title>
        <authorList>
            <person name="Gibbons H.S."/>
            <person name="Broomall S.M."/>
            <person name="McNew L.A."/>
            <person name="Daligault H."/>
            <person name="Chapman C."/>
            <person name="Bruce D."/>
            <person name="Karavis M."/>
            <person name="Krepps M."/>
            <person name="McGregor P.A."/>
            <person name="Hong C."/>
            <person name="Park K.H."/>
            <person name="Akmal A."/>
            <person name="Feldman A."/>
            <person name="Lin J.S."/>
            <person name="Chang W.E."/>
            <person name="Higgs B.W."/>
            <person name="Demirev P."/>
            <person name="Lindquist J."/>
            <person name="Liem A."/>
            <person name="Fochler E."/>
            <person name="Read T.D."/>
            <person name="Tapia R."/>
            <person name="Johnson S."/>
            <person name="Bishop-Lilly K.A."/>
            <person name="Detter C."/>
            <person name="Han C."/>
            <person name="Sozhamannan S."/>
            <person name="Rosenzweig C.N."/>
            <person name="Skowronski E.W."/>
        </authorList>
    </citation>
    <scope>NUCLEOTIDE SEQUENCE [LARGE SCALE GENOMIC DNA]</scope>
    <source>
        <strain evidence="8 9">TPS4-2</strain>
    </source>
</reference>
<evidence type="ECO:0000259" key="7">
    <source>
        <dbReference type="PROSITE" id="PS51352"/>
    </source>
</evidence>
<dbReference type="GO" id="GO:0008379">
    <property type="term" value="F:thioredoxin peroxidase activity"/>
    <property type="evidence" value="ECO:0007669"/>
    <property type="project" value="InterPro"/>
</dbReference>
<feature type="domain" description="Thioredoxin" evidence="7">
    <location>
        <begin position="5"/>
        <end position="163"/>
    </location>
</feature>
<keyword evidence="3 6" id="KW-0560">Oxidoreductase</keyword>
<keyword evidence="1 6" id="KW-0575">Peroxidase</keyword>
<dbReference type="PANTHER" id="PTHR10430">
    <property type="entry name" value="PEROXIREDOXIN"/>
    <property type="match status" value="1"/>
</dbReference>
<proteinExistence type="inferred from homology"/>
<dbReference type="InterPro" id="IPR037944">
    <property type="entry name" value="PRX5-like"/>
</dbReference>
<evidence type="ECO:0000313" key="8">
    <source>
        <dbReference type="EMBL" id="RUO62020.1"/>
    </source>
</evidence>
<comment type="catalytic activity">
    <reaction evidence="6">
        <text>a hydroperoxide + 2 glutathione = an alcohol + glutathione disulfide + H2O</text>
        <dbReference type="Rhea" id="RHEA:62632"/>
        <dbReference type="ChEBI" id="CHEBI:15377"/>
        <dbReference type="ChEBI" id="CHEBI:30879"/>
        <dbReference type="ChEBI" id="CHEBI:35924"/>
        <dbReference type="ChEBI" id="CHEBI:57925"/>
        <dbReference type="ChEBI" id="CHEBI:58297"/>
        <dbReference type="EC" id="1.11.1.27"/>
    </reaction>
</comment>
<dbReference type="Proteomes" id="UP000288361">
    <property type="component" value="Unassembled WGS sequence"/>
</dbReference>
<keyword evidence="2 6" id="KW-0049">Antioxidant</keyword>
<evidence type="ECO:0000256" key="2">
    <source>
        <dbReference type="ARBA" id="ARBA00022862"/>
    </source>
</evidence>
<comment type="similarity">
    <text evidence="6">Belongs to the peroxiredoxin family. Prx5 subfamily.</text>
</comment>
<dbReference type="InterPro" id="IPR013740">
    <property type="entry name" value="Redoxin"/>
</dbReference>
<evidence type="ECO:0000256" key="5">
    <source>
        <dbReference type="PIRSR" id="PIRSR637944-1"/>
    </source>
</evidence>
<dbReference type="GO" id="GO:0034599">
    <property type="term" value="P:cellular response to oxidative stress"/>
    <property type="evidence" value="ECO:0007669"/>
    <property type="project" value="InterPro"/>
</dbReference>
<accession>A0A432YM49</accession>
<dbReference type="Pfam" id="PF08534">
    <property type="entry name" value="Redoxin"/>
    <property type="match status" value="1"/>
</dbReference>
<protein>
    <recommendedName>
        <fullName evidence="6">Glutathione-dependent peroxiredoxin</fullName>
        <ecNumber evidence="6">1.11.1.27</ecNumber>
    </recommendedName>
</protein>
<dbReference type="AlphaFoldDB" id="A0A432YM49"/>